<dbReference type="PANTHER" id="PTHR32278:SF111">
    <property type="entry name" value="F-BOX PROTEIN PP2-B12-RELATED"/>
    <property type="match status" value="1"/>
</dbReference>
<accession>W9SJN9</accession>
<dbReference type="Gene3D" id="1.20.1280.50">
    <property type="match status" value="1"/>
</dbReference>
<dbReference type="InterPro" id="IPR036047">
    <property type="entry name" value="F-box-like_dom_sf"/>
</dbReference>
<organism evidence="2 3">
    <name type="scientific">Morus notabilis</name>
    <dbReference type="NCBI Taxonomy" id="981085"/>
    <lineage>
        <taxon>Eukaryota</taxon>
        <taxon>Viridiplantae</taxon>
        <taxon>Streptophyta</taxon>
        <taxon>Embryophyta</taxon>
        <taxon>Tracheophyta</taxon>
        <taxon>Spermatophyta</taxon>
        <taxon>Magnoliopsida</taxon>
        <taxon>eudicotyledons</taxon>
        <taxon>Gunneridae</taxon>
        <taxon>Pentapetalae</taxon>
        <taxon>rosids</taxon>
        <taxon>fabids</taxon>
        <taxon>Rosales</taxon>
        <taxon>Moraceae</taxon>
        <taxon>Moreae</taxon>
        <taxon>Morus</taxon>
    </lineage>
</organism>
<dbReference type="OrthoDB" id="1193644at2759"/>
<sequence length="290" mass="33348">MEKQGNLELNISNLPKKCISHILSLTSPRDACRCTAVSTKFCSAAESDVVWEKFLPPCWEYIVSRSVSPLVFSSKKELYFRLCHSPVLVDGTKNKSFVLDKISAKICCMFGPGDLSMSWDQYSLRVDQNALGPVFFRVPNYKPVTSRFSEMTYIYDIAQLLIQVRVNRRLLSPNTHYVAHFVYTPRFNDIEFPPLQRVSVRYVEEGIEKVVMSDAYLDDDFLSRENEGFHSRDRDDGWTEMEMGEFFNGDDHDDDNVVAISLWEVSGPYIRMLRNGLIVQGIELRPKVVV</sequence>
<feature type="domain" description="F-box" evidence="1">
    <location>
        <begin position="8"/>
        <end position="54"/>
    </location>
</feature>
<gene>
    <name evidence="2" type="ORF">L484_006609</name>
</gene>
<reference evidence="3" key="1">
    <citation type="submission" date="2013-01" db="EMBL/GenBank/DDBJ databases">
        <title>Draft Genome Sequence of a Mulberry Tree, Morus notabilis C.K. Schneid.</title>
        <authorList>
            <person name="He N."/>
            <person name="Zhao S."/>
        </authorList>
    </citation>
    <scope>NUCLEOTIDE SEQUENCE</scope>
</reference>
<evidence type="ECO:0000259" key="1">
    <source>
        <dbReference type="PROSITE" id="PS50181"/>
    </source>
</evidence>
<dbReference type="InterPro" id="IPR025886">
    <property type="entry name" value="PP2-like"/>
</dbReference>
<dbReference type="EMBL" id="KE345709">
    <property type="protein sequence ID" value="EXC12065.1"/>
    <property type="molecule type" value="Genomic_DNA"/>
</dbReference>
<dbReference type="InterPro" id="IPR001810">
    <property type="entry name" value="F-box_dom"/>
</dbReference>
<dbReference type="CDD" id="cd22162">
    <property type="entry name" value="F-box_AtSKIP3-like"/>
    <property type="match status" value="1"/>
</dbReference>
<dbReference type="Pfam" id="PF14299">
    <property type="entry name" value="PP2"/>
    <property type="match status" value="1"/>
</dbReference>
<dbReference type="AlphaFoldDB" id="W9SJN9"/>
<protein>
    <submittedName>
        <fullName evidence="2">Putative F-box protein</fullName>
    </submittedName>
</protein>
<dbReference type="eggNOG" id="ENOG502QRA4">
    <property type="taxonomic scope" value="Eukaryota"/>
</dbReference>
<dbReference type="STRING" id="981085.W9SJN9"/>
<dbReference type="KEGG" id="mnt:21390034"/>
<dbReference type="Pfam" id="PF12937">
    <property type="entry name" value="F-box-like"/>
    <property type="match status" value="1"/>
</dbReference>
<dbReference type="PANTHER" id="PTHR32278">
    <property type="entry name" value="F-BOX DOMAIN-CONTAINING PROTEIN"/>
    <property type="match status" value="1"/>
</dbReference>
<dbReference type="PROSITE" id="PS50181">
    <property type="entry name" value="FBOX"/>
    <property type="match status" value="1"/>
</dbReference>
<evidence type="ECO:0000313" key="2">
    <source>
        <dbReference type="EMBL" id="EXC12065.1"/>
    </source>
</evidence>
<dbReference type="Proteomes" id="UP000030645">
    <property type="component" value="Unassembled WGS sequence"/>
</dbReference>
<evidence type="ECO:0000313" key="3">
    <source>
        <dbReference type="Proteomes" id="UP000030645"/>
    </source>
</evidence>
<dbReference type="SMART" id="SM00256">
    <property type="entry name" value="FBOX"/>
    <property type="match status" value="1"/>
</dbReference>
<proteinExistence type="predicted"/>
<dbReference type="SUPFAM" id="SSF81383">
    <property type="entry name" value="F-box domain"/>
    <property type="match status" value="1"/>
</dbReference>
<name>W9SJN9_9ROSA</name>
<keyword evidence="3" id="KW-1185">Reference proteome</keyword>